<sequence length="82" mass="9605">MKGEQDEWKIHVLGGQGHLSIDTHIPQARRQLGGLTALRHQKINRLLGLWAIDKQKRIGRRLHDEYWMDNPARMQDQADPFL</sequence>
<accession>A0A2H0VEC0</accession>
<name>A0A2H0VEC0_9BACT</name>
<dbReference type="Proteomes" id="UP000230557">
    <property type="component" value="Unassembled WGS sequence"/>
</dbReference>
<comment type="caution">
    <text evidence="1">The sequence shown here is derived from an EMBL/GenBank/DDBJ whole genome shotgun (WGS) entry which is preliminary data.</text>
</comment>
<reference evidence="2" key="1">
    <citation type="submission" date="2017-09" db="EMBL/GenBank/DDBJ databases">
        <title>Depth-based differentiation of microbial function through sediment-hosted aquifers and enrichment of novel symbionts in the deep terrestrial subsurface.</title>
        <authorList>
            <person name="Probst A.J."/>
            <person name="Ladd B."/>
            <person name="Jarett J.K."/>
            <person name="Geller-Mcgrath D.E."/>
            <person name="Sieber C.M.K."/>
            <person name="Emerson J.B."/>
            <person name="Anantharaman K."/>
            <person name="Thomas B.C."/>
            <person name="Malmstrom R."/>
            <person name="Stieglmeier M."/>
            <person name="Klingl A."/>
            <person name="Woyke T."/>
            <person name="Ryan C.M."/>
            <person name="Banfield J.F."/>
        </authorList>
    </citation>
    <scope>NUCLEOTIDE SEQUENCE [LARGE SCALE GENOMIC DNA]</scope>
</reference>
<organism evidence="1 2">
    <name type="scientific">Candidatus Doudnabacteria bacterium CG10_big_fil_rev_8_21_14_0_10_41_10</name>
    <dbReference type="NCBI Taxonomy" id="1974551"/>
    <lineage>
        <taxon>Bacteria</taxon>
        <taxon>Candidatus Doudnaibacteriota</taxon>
    </lineage>
</organism>
<protein>
    <submittedName>
        <fullName evidence="1">Uncharacterized protein</fullName>
    </submittedName>
</protein>
<proteinExistence type="predicted"/>
<evidence type="ECO:0000313" key="1">
    <source>
        <dbReference type="EMBL" id="PIR97423.1"/>
    </source>
</evidence>
<dbReference type="AlphaFoldDB" id="A0A2H0VEC0"/>
<gene>
    <name evidence="1" type="ORF">COT91_01300</name>
</gene>
<evidence type="ECO:0000313" key="2">
    <source>
        <dbReference type="Proteomes" id="UP000230557"/>
    </source>
</evidence>
<dbReference type="EMBL" id="PFAJ01000017">
    <property type="protein sequence ID" value="PIR97423.1"/>
    <property type="molecule type" value="Genomic_DNA"/>
</dbReference>